<reference evidence="1" key="1">
    <citation type="submission" date="2021-07" db="EMBL/GenBank/DDBJ databases">
        <title>Shewanella sp. YLB-07 whole genome sequence.</title>
        <authorList>
            <person name="Yu L."/>
        </authorList>
    </citation>
    <scope>NUCLEOTIDE SEQUENCE</scope>
    <source>
        <strain evidence="1">YLB-08</strain>
    </source>
</reference>
<accession>A0ABX6V9Q5</accession>
<keyword evidence="2" id="KW-1185">Reference proteome</keyword>
<evidence type="ECO:0000313" key="2">
    <source>
        <dbReference type="Proteomes" id="UP000316416"/>
    </source>
</evidence>
<organism evidence="1 2">
    <name type="scientific">Shewanella eurypsychrophilus</name>
    <dbReference type="NCBI Taxonomy" id="2593656"/>
    <lineage>
        <taxon>Bacteria</taxon>
        <taxon>Pseudomonadati</taxon>
        <taxon>Pseudomonadota</taxon>
        <taxon>Gammaproteobacteria</taxon>
        <taxon>Alteromonadales</taxon>
        <taxon>Shewanellaceae</taxon>
        <taxon>Shewanella</taxon>
    </lineage>
</organism>
<dbReference type="RefSeq" id="WP_142871512.1">
    <property type="nucleotide sequence ID" value="NZ_CP045503.2"/>
</dbReference>
<gene>
    <name evidence="1" type="ORF">FM038_019925</name>
</gene>
<dbReference type="Proteomes" id="UP000316416">
    <property type="component" value="Chromosome"/>
</dbReference>
<dbReference type="EMBL" id="CP045503">
    <property type="protein sequence ID" value="QPG59398.1"/>
    <property type="molecule type" value="Genomic_DNA"/>
</dbReference>
<proteinExistence type="predicted"/>
<evidence type="ECO:0000313" key="1">
    <source>
        <dbReference type="EMBL" id="QPG59398.1"/>
    </source>
</evidence>
<name>A0ABX6V9Q5_9GAMM</name>
<sequence length="283" mass="30503">MKLYRPQLMASVKRMAAREARASGVLALAEAQGISEGEALALWLAIHHRAVKNRAAKRMARRMRQHSTGGTRHMEKQAFASSLAGMISRIGAKKSPRVRALTMKARRSYSGLPKAQKNHIKKIVSAIDGAATGLAVDKINNFMKSATVGMAITPLERGAYINRGVASSVLAQRKIKPDPVVKVKMIPAPKEKSITVVGHRKESALRLERRGSQSFIISDKRLNEQSKPMTKAAFLANLARAGVKMLRKPKIPKAVKSVGAAAGLGAVGELAGQMVRPKDPLAA</sequence>
<protein>
    <submittedName>
        <fullName evidence="1">Uncharacterized protein</fullName>
    </submittedName>
</protein>